<protein>
    <submittedName>
        <fullName evidence="1">Uncharacterized protein</fullName>
    </submittedName>
</protein>
<gene>
    <name evidence="1" type="ORF">TWF506_007624</name>
</gene>
<evidence type="ECO:0000313" key="1">
    <source>
        <dbReference type="EMBL" id="KAK6515280.1"/>
    </source>
</evidence>
<comment type="caution">
    <text evidence="1">The sequence shown here is derived from an EMBL/GenBank/DDBJ whole genome shotgun (WGS) entry which is preliminary data.</text>
</comment>
<dbReference type="EMBL" id="JAVHJM010000004">
    <property type="protein sequence ID" value="KAK6515280.1"/>
    <property type="molecule type" value="Genomic_DNA"/>
</dbReference>
<accession>A0AAN8RY65</accession>
<dbReference type="AlphaFoldDB" id="A0AAN8RY65"/>
<dbReference type="Proteomes" id="UP001307849">
    <property type="component" value="Unassembled WGS sequence"/>
</dbReference>
<keyword evidence="2" id="KW-1185">Reference proteome</keyword>
<evidence type="ECO:0000313" key="2">
    <source>
        <dbReference type="Proteomes" id="UP001307849"/>
    </source>
</evidence>
<reference evidence="1 2" key="1">
    <citation type="submission" date="2019-10" db="EMBL/GenBank/DDBJ databases">
        <authorList>
            <person name="Palmer J.M."/>
        </authorList>
    </citation>
    <scope>NUCLEOTIDE SEQUENCE [LARGE SCALE GENOMIC DNA]</scope>
    <source>
        <strain evidence="1 2">TWF506</strain>
    </source>
</reference>
<name>A0AAN8RY65_9PEZI</name>
<proteinExistence type="predicted"/>
<organism evidence="1 2">
    <name type="scientific">Arthrobotrys conoides</name>
    <dbReference type="NCBI Taxonomy" id="74498"/>
    <lineage>
        <taxon>Eukaryota</taxon>
        <taxon>Fungi</taxon>
        <taxon>Dikarya</taxon>
        <taxon>Ascomycota</taxon>
        <taxon>Pezizomycotina</taxon>
        <taxon>Orbiliomycetes</taxon>
        <taxon>Orbiliales</taxon>
        <taxon>Orbiliaceae</taxon>
        <taxon>Arthrobotrys</taxon>
    </lineage>
</organism>
<sequence length="252" mass="28415">MILIPQALRNGITSIYFSSNNTSDHRSFISPEDVNIESCLQNVPFWENLGVLYGSEKPERPLGKYAIIYKPEIIKDLFPSLRCMAIAANEYGDVEKSPLYVGFGLLFDGLERLEVVFQSPYLDRFRRNKLWEYLREINLCRYTANAGGQFDLVCPTYEGGPGALKLRNSKGHIDTVSLLLEKISDEELDARGRHKRAACLEGGPEVVLEESEVWVWRVATLPHLTHIPLTSGRSPSALETRIPVPPQIALKL</sequence>